<proteinExistence type="predicted"/>
<accession>A0A319D3Q7</accession>
<dbReference type="AlphaFoldDB" id="A0A319D3Q7"/>
<dbReference type="EMBL" id="KZ825926">
    <property type="protein sequence ID" value="PYH92086.1"/>
    <property type="molecule type" value="Genomic_DNA"/>
</dbReference>
<evidence type="ECO:0000256" key="1">
    <source>
        <dbReference type="SAM" id="MobiDB-lite"/>
    </source>
</evidence>
<feature type="region of interest" description="Disordered" evidence="1">
    <location>
        <begin position="19"/>
        <end position="61"/>
    </location>
</feature>
<evidence type="ECO:0000313" key="2">
    <source>
        <dbReference type="EMBL" id="PYH92086.1"/>
    </source>
</evidence>
<dbReference type="Proteomes" id="UP000247810">
    <property type="component" value="Unassembled WGS sequence"/>
</dbReference>
<keyword evidence="3" id="KW-1185">Reference proteome</keyword>
<protein>
    <submittedName>
        <fullName evidence="2">Uncharacterized protein</fullName>
    </submittedName>
</protein>
<evidence type="ECO:0000313" key="3">
    <source>
        <dbReference type="Proteomes" id="UP000247810"/>
    </source>
</evidence>
<sequence>MPMRSLHIRGVPGSRLPYKRAREGVAPRGQAGALKWSTASNNMSRMLPSESRSSHMPSVHCQPGQPLLAAIRPRNVAQPPLGSRLITAHLLFHCHDRIIFR</sequence>
<dbReference type="VEuPathDB" id="FungiDB:BO71DRAFT_34460"/>
<organism evidence="2 3">
    <name type="scientific">Aspergillus ellipticus CBS 707.79</name>
    <dbReference type="NCBI Taxonomy" id="1448320"/>
    <lineage>
        <taxon>Eukaryota</taxon>
        <taxon>Fungi</taxon>
        <taxon>Dikarya</taxon>
        <taxon>Ascomycota</taxon>
        <taxon>Pezizomycotina</taxon>
        <taxon>Eurotiomycetes</taxon>
        <taxon>Eurotiomycetidae</taxon>
        <taxon>Eurotiales</taxon>
        <taxon>Aspergillaceae</taxon>
        <taxon>Aspergillus</taxon>
        <taxon>Aspergillus subgen. Circumdati</taxon>
    </lineage>
</organism>
<reference evidence="2 3" key="1">
    <citation type="submission" date="2018-02" db="EMBL/GenBank/DDBJ databases">
        <title>The genomes of Aspergillus section Nigri reveals drivers in fungal speciation.</title>
        <authorList>
            <consortium name="DOE Joint Genome Institute"/>
            <person name="Vesth T.C."/>
            <person name="Nybo J."/>
            <person name="Theobald S."/>
            <person name="Brandl J."/>
            <person name="Frisvad J.C."/>
            <person name="Nielsen K.F."/>
            <person name="Lyhne E.K."/>
            <person name="Kogle M.E."/>
            <person name="Kuo A."/>
            <person name="Riley R."/>
            <person name="Clum A."/>
            <person name="Nolan M."/>
            <person name="Lipzen A."/>
            <person name="Salamov A."/>
            <person name="Henrissat B."/>
            <person name="Wiebenga A."/>
            <person name="De vries R.P."/>
            <person name="Grigoriev I.V."/>
            <person name="Mortensen U.H."/>
            <person name="Andersen M.R."/>
            <person name="Baker S.E."/>
        </authorList>
    </citation>
    <scope>NUCLEOTIDE SEQUENCE [LARGE SCALE GENOMIC DNA]</scope>
    <source>
        <strain evidence="2 3">CBS 707.79</strain>
    </source>
</reference>
<name>A0A319D3Q7_9EURO</name>
<feature type="compositionally biased region" description="Polar residues" evidence="1">
    <location>
        <begin position="37"/>
        <end position="56"/>
    </location>
</feature>
<gene>
    <name evidence="2" type="ORF">BO71DRAFT_34460</name>
</gene>